<feature type="domain" description="Rieske" evidence="5">
    <location>
        <begin position="5"/>
        <end position="111"/>
    </location>
</feature>
<dbReference type="STRING" id="43928.SAMN05443636_1975"/>
<organism evidence="6 7">
    <name type="scientific">Halobaculum gomorrense</name>
    <dbReference type="NCBI Taxonomy" id="43928"/>
    <lineage>
        <taxon>Archaea</taxon>
        <taxon>Methanobacteriati</taxon>
        <taxon>Methanobacteriota</taxon>
        <taxon>Stenosarchaea group</taxon>
        <taxon>Halobacteria</taxon>
        <taxon>Halobacteriales</taxon>
        <taxon>Haloferacaceae</taxon>
        <taxon>Halobaculum</taxon>
    </lineage>
</organism>
<evidence type="ECO:0000256" key="2">
    <source>
        <dbReference type="ARBA" id="ARBA00022723"/>
    </source>
</evidence>
<evidence type="ECO:0000313" key="6">
    <source>
        <dbReference type="EMBL" id="SHH15419.1"/>
    </source>
</evidence>
<protein>
    <submittedName>
        <fullName evidence="6">Ferredoxin subunit of nitrite reductase or a ring-hydroxylating dioxygenase</fullName>
    </submittedName>
</protein>
<dbReference type="OrthoDB" id="250454at2157"/>
<dbReference type="PROSITE" id="PS51296">
    <property type="entry name" value="RIESKE"/>
    <property type="match status" value="1"/>
</dbReference>
<dbReference type="EMBL" id="FQWV01000004">
    <property type="protein sequence ID" value="SHH15419.1"/>
    <property type="molecule type" value="Genomic_DNA"/>
</dbReference>
<evidence type="ECO:0000256" key="3">
    <source>
        <dbReference type="ARBA" id="ARBA00023004"/>
    </source>
</evidence>
<keyword evidence="4" id="KW-0411">Iron-sulfur</keyword>
<keyword evidence="6" id="KW-0223">Dioxygenase</keyword>
<dbReference type="InterPro" id="IPR017941">
    <property type="entry name" value="Rieske_2Fe-2S"/>
</dbReference>
<dbReference type="AlphaFoldDB" id="A0A1M5QNM9"/>
<keyword evidence="1" id="KW-0001">2Fe-2S</keyword>
<keyword evidence="2" id="KW-0479">Metal-binding</keyword>
<dbReference type="GO" id="GO:0046872">
    <property type="term" value="F:metal ion binding"/>
    <property type="evidence" value="ECO:0007669"/>
    <property type="project" value="UniProtKB-KW"/>
</dbReference>
<dbReference type="SUPFAM" id="SSF50022">
    <property type="entry name" value="ISP domain"/>
    <property type="match status" value="1"/>
</dbReference>
<keyword evidence="6" id="KW-0560">Oxidoreductase</keyword>
<name>A0A1M5QNM9_9EURY</name>
<dbReference type="GO" id="GO:0051537">
    <property type="term" value="F:2 iron, 2 sulfur cluster binding"/>
    <property type="evidence" value="ECO:0007669"/>
    <property type="project" value="UniProtKB-KW"/>
</dbReference>
<dbReference type="Proteomes" id="UP000184357">
    <property type="component" value="Unassembled WGS sequence"/>
</dbReference>
<reference evidence="6 7" key="1">
    <citation type="submission" date="2016-11" db="EMBL/GenBank/DDBJ databases">
        <authorList>
            <person name="Jaros S."/>
            <person name="Januszkiewicz K."/>
            <person name="Wedrychowicz H."/>
        </authorList>
    </citation>
    <scope>NUCLEOTIDE SEQUENCE [LARGE SCALE GENOMIC DNA]</scope>
    <source>
        <strain evidence="6 7">DSM 9297</strain>
    </source>
</reference>
<accession>A0A1M5QNM9</accession>
<evidence type="ECO:0000259" key="5">
    <source>
        <dbReference type="PROSITE" id="PS51296"/>
    </source>
</evidence>
<proteinExistence type="predicted"/>
<dbReference type="PANTHER" id="PTHR40261:SF1">
    <property type="entry name" value="RIESKE DOMAIN-CONTAINING PROTEIN"/>
    <property type="match status" value="1"/>
</dbReference>
<dbReference type="GO" id="GO:0051213">
    <property type="term" value="F:dioxygenase activity"/>
    <property type="evidence" value="ECO:0007669"/>
    <property type="project" value="UniProtKB-KW"/>
</dbReference>
<dbReference type="PANTHER" id="PTHR40261">
    <property type="match status" value="1"/>
</dbReference>
<evidence type="ECO:0000256" key="4">
    <source>
        <dbReference type="ARBA" id="ARBA00023014"/>
    </source>
</evidence>
<evidence type="ECO:0000313" key="7">
    <source>
        <dbReference type="Proteomes" id="UP000184357"/>
    </source>
</evidence>
<dbReference type="Gene3D" id="2.102.10.10">
    <property type="entry name" value="Rieske [2Fe-2S] iron-sulphur domain"/>
    <property type="match status" value="1"/>
</dbReference>
<keyword evidence="3" id="KW-0408">Iron</keyword>
<sequence>MDEAARVADADDVLEGETLLFTVRDDEGELAEAFCTRLADGTVVAYRNYCQHWTDVRLDKGDGARVTNGEVWCQKHGATFQLDTGVCDFGPCEGSVMERVDMTVADGGVYVDDEAYAFEHLGPSGVDKGDGGDSRIDFTGN</sequence>
<keyword evidence="7" id="KW-1185">Reference proteome</keyword>
<dbReference type="Pfam" id="PF00355">
    <property type="entry name" value="Rieske"/>
    <property type="match status" value="1"/>
</dbReference>
<dbReference type="InterPro" id="IPR036922">
    <property type="entry name" value="Rieske_2Fe-2S_sf"/>
</dbReference>
<gene>
    <name evidence="6" type="ORF">SAMN05443636_1975</name>
</gene>
<dbReference type="RefSeq" id="WP_073309009.1">
    <property type="nucleotide sequence ID" value="NZ_FQWV01000004.1"/>
</dbReference>
<evidence type="ECO:0000256" key="1">
    <source>
        <dbReference type="ARBA" id="ARBA00022714"/>
    </source>
</evidence>